<keyword evidence="3" id="KW-1185">Reference proteome</keyword>
<dbReference type="InterPro" id="IPR051783">
    <property type="entry name" value="NAD(P)-dependent_oxidoreduct"/>
</dbReference>
<dbReference type="GO" id="GO:0005737">
    <property type="term" value="C:cytoplasm"/>
    <property type="evidence" value="ECO:0007669"/>
    <property type="project" value="TreeGrafter"/>
</dbReference>
<dbReference type="Gene3D" id="3.40.50.720">
    <property type="entry name" value="NAD(P)-binding Rossmann-like Domain"/>
    <property type="match status" value="1"/>
</dbReference>
<gene>
    <name evidence="2" type="ORF">MYP_2054</name>
</gene>
<dbReference type="Proteomes" id="UP000030185">
    <property type="component" value="Unassembled WGS sequence"/>
</dbReference>
<comment type="caution">
    <text evidence="2">The sequence shown here is derived from an EMBL/GenBank/DDBJ whole genome shotgun (WGS) entry which is preliminary data.</text>
</comment>
<evidence type="ECO:0000313" key="3">
    <source>
        <dbReference type="Proteomes" id="UP000030185"/>
    </source>
</evidence>
<dbReference type="SUPFAM" id="SSF51735">
    <property type="entry name" value="NAD(P)-binding Rossmann-fold domains"/>
    <property type="match status" value="1"/>
</dbReference>
<dbReference type="STRING" id="153721.MYP_2054"/>
<reference evidence="2 3" key="1">
    <citation type="submission" date="2014-09" db="EMBL/GenBank/DDBJ databases">
        <title>Sporocytophaga myxococcoides PG-01 genome sequencing.</title>
        <authorList>
            <person name="Liu L."/>
            <person name="Gao P.J."/>
            <person name="Chen G.J."/>
            <person name="Wang L.S."/>
        </authorList>
    </citation>
    <scope>NUCLEOTIDE SEQUENCE [LARGE SCALE GENOMIC DNA]</scope>
    <source>
        <strain evidence="2 3">PG-01</strain>
    </source>
</reference>
<name>A0A098LD36_9BACT</name>
<evidence type="ECO:0000313" key="2">
    <source>
        <dbReference type="EMBL" id="GAL84826.1"/>
    </source>
</evidence>
<dbReference type="eggNOG" id="COG0451">
    <property type="taxonomic scope" value="Bacteria"/>
</dbReference>
<dbReference type="GO" id="GO:0004029">
    <property type="term" value="F:aldehyde dehydrogenase (NAD+) activity"/>
    <property type="evidence" value="ECO:0007669"/>
    <property type="project" value="TreeGrafter"/>
</dbReference>
<dbReference type="EMBL" id="BBLT01000003">
    <property type="protein sequence ID" value="GAL84826.1"/>
    <property type="molecule type" value="Genomic_DNA"/>
</dbReference>
<dbReference type="Pfam" id="PF13460">
    <property type="entry name" value="NAD_binding_10"/>
    <property type="match status" value="1"/>
</dbReference>
<proteinExistence type="predicted"/>
<accession>A0A098LD36</accession>
<dbReference type="OrthoDB" id="751203at2"/>
<dbReference type="RefSeq" id="WP_156140466.1">
    <property type="nucleotide sequence ID" value="NZ_BBLT01000003.1"/>
</dbReference>
<dbReference type="InterPro" id="IPR036291">
    <property type="entry name" value="NAD(P)-bd_dom_sf"/>
</dbReference>
<evidence type="ECO:0000259" key="1">
    <source>
        <dbReference type="Pfam" id="PF13460"/>
    </source>
</evidence>
<sequence>MMDKVSIVGCGWLGLPLGKLLVEKGFVVKGSTTTANKIDQLRSLGIKAFLVNFLEDLKVDQDIFDTDVLVVTLPPSQKKQSEQKYLESLEFLVSKTSPGTKLIFTSSTSIYKSLSSELREEDVMDIKDSGYALLFNAENIFVQSGRPYTVVRFGGLTGYDRILIKYFAGKKELTFGHEPVNLIHRDDAVQILFEVIRQQKWNNIFNACAPRHPLKKDFYTFLAETYNFEKPHFADSLTHNNYKVINPDKLIRELSYQFKFEDPYSFTY</sequence>
<dbReference type="PANTHER" id="PTHR48079">
    <property type="entry name" value="PROTEIN YEEZ"/>
    <property type="match status" value="1"/>
</dbReference>
<dbReference type="PANTHER" id="PTHR48079:SF6">
    <property type="entry name" value="NAD(P)-BINDING DOMAIN-CONTAINING PROTEIN-RELATED"/>
    <property type="match status" value="1"/>
</dbReference>
<feature type="domain" description="NAD(P)-binding" evidence="1">
    <location>
        <begin position="11"/>
        <end position="197"/>
    </location>
</feature>
<dbReference type="AlphaFoldDB" id="A0A098LD36"/>
<dbReference type="InterPro" id="IPR016040">
    <property type="entry name" value="NAD(P)-bd_dom"/>
</dbReference>
<organism evidence="2 3">
    <name type="scientific">Sporocytophaga myxococcoides</name>
    <dbReference type="NCBI Taxonomy" id="153721"/>
    <lineage>
        <taxon>Bacteria</taxon>
        <taxon>Pseudomonadati</taxon>
        <taxon>Bacteroidota</taxon>
        <taxon>Cytophagia</taxon>
        <taxon>Cytophagales</taxon>
        <taxon>Cytophagaceae</taxon>
        <taxon>Sporocytophaga</taxon>
    </lineage>
</organism>
<protein>
    <submittedName>
        <fullName evidence="2">NAD-dependent epimerase/dehydratase</fullName>
    </submittedName>
</protein>